<dbReference type="AlphaFoldDB" id="A0A327WVK1"/>
<dbReference type="RefSeq" id="WP_111569398.1">
    <property type="nucleotide sequence ID" value="NZ_PIPK01000006.1"/>
</dbReference>
<dbReference type="EMBL" id="QLMD01000006">
    <property type="protein sequence ID" value="RAJ97026.1"/>
    <property type="molecule type" value="Genomic_DNA"/>
</dbReference>
<organism evidence="2 4">
    <name type="scientific">Aliidiomarina maris</name>
    <dbReference type="NCBI Taxonomy" id="531312"/>
    <lineage>
        <taxon>Bacteria</taxon>
        <taxon>Pseudomonadati</taxon>
        <taxon>Pseudomonadota</taxon>
        <taxon>Gammaproteobacteria</taxon>
        <taxon>Alteromonadales</taxon>
        <taxon>Idiomarinaceae</taxon>
        <taxon>Aliidiomarina</taxon>
    </lineage>
</organism>
<sequence>MPRSRTAKFMHMFYILVIAVLLTLLFVERQQHTAPLTREELSTELERQQDVLNAHIERLHSQTEQQFTELATRFERQQQPASITSSAPASSQNPPVNQMETPTEAAADTSTRSMQSVDYAQLGAAMTNDFDARQREFSMQSVDPYWADPSRALIRDALATSPATQALSIAGLECRSSICQLDVSQQNPDSLQPAQILQALQTINQNEEGLRYQFAGQPLDDSYRVLVIRSQSSTEANDTDD</sequence>
<gene>
    <name evidence="2" type="ORF">B0I24_10689</name>
    <name evidence="3" type="ORF">CWE07_08155</name>
</gene>
<dbReference type="EMBL" id="PIPK01000006">
    <property type="protein sequence ID" value="RUO24635.1"/>
    <property type="molecule type" value="Genomic_DNA"/>
</dbReference>
<dbReference type="Proteomes" id="UP000249203">
    <property type="component" value="Unassembled WGS sequence"/>
</dbReference>
<evidence type="ECO:0000256" key="1">
    <source>
        <dbReference type="SAM" id="MobiDB-lite"/>
    </source>
</evidence>
<reference evidence="3 5" key="1">
    <citation type="journal article" date="2018" name="Front. Microbiol.">
        <title>Genome-Based Analysis Reveals the Taxonomy and Diversity of the Family Idiomarinaceae.</title>
        <authorList>
            <person name="Liu Y."/>
            <person name="Lai Q."/>
            <person name="Shao Z."/>
        </authorList>
    </citation>
    <scope>NUCLEOTIDE SEQUENCE [LARGE SCALE GENOMIC DNA]</scope>
    <source>
        <strain evidence="3 5">CF12-14</strain>
    </source>
</reference>
<evidence type="ECO:0000313" key="4">
    <source>
        <dbReference type="Proteomes" id="UP000249203"/>
    </source>
</evidence>
<dbReference type="Proteomes" id="UP000287865">
    <property type="component" value="Unassembled WGS sequence"/>
</dbReference>
<name>A0A327WVK1_9GAMM</name>
<protein>
    <submittedName>
        <fullName evidence="2">Uncharacterized protein</fullName>
    </submittedName>
</protein>
<keyword evidence="5" id="KW-1185">Reference proteome</keyword>
<comment type="caution">
    <text evidence="2">The sequence shown here is derived from an EMBL/GenBank/DDBJ whole genome shotgun (WGS) entry which is preliminary data.</text>
</comment>
<evidence type="ECO:0000313" key="2">
    <source>
        <dbReference type="EMBL" id="RAJ97026.1"/>
    </source>
</evidence>
<proteinExistence type="predicted"/>
<evidence type="ECO:0000313" key="3">
    <source>
        <dbReference type="EMBL" id="RUO24635.1"/>
    </source>
</evidence>
<feature type="region of interest" description="Disordered" evidence="1">
    <location>
        <begin position="75"/>
        <end position="114"/>
    </location>
</feature>
<evidence type="ECO:0000313" key="5">
    <source>
        <dbReference type="Proteomes" id="UP000287865"/>
    </source>
</evidence>
<reference evidence="2 4" key="2">
    <citation type="submission" date="2018-06" db="EMBL/GenBank/DDBJ databases">
        <title>Genomic Encyclopedia of Type Strains, Phase III (KMG-III): the genomes of soil and plant-associated and newly described type strains.</title>
        <authorList>
            <person name="Whitman W."/>
        </authorList>
    </citation>
    <scope>NUCLEOTIDE SEQUENCE [LARGE SCALE GENOMIC DNA]</scope>
    <source>
        <strain evidence="2 4">CGMCC 1.15366</strain>
    </source>
</reference>
<accession>A0A327WVK1</accession>
<feature type="compositionally biased region" description="Low complexity" evidence="1">
    <location>
        <begin position="77"/>
        <end position="92"/>
    </location>
</feature>